<reference evidence="1 2" key="1">
    <citation type="journal article" date="2016" name="Mol. Biol. Evol.">
        <title>Comparative Genomics of Early-Diverging Mushroom-Forming Fungi Provides Insights into the Origins of Lignocellulose Decay Capabilities.</title>
        <authorList>
            <person name="Nagy L.G."/>
            <person name="Riley R."/>
            <person name="Tritt A."/>
            <person name="Adam C."/>
            <person name="Daum C."/>
            <person name="Floudas D."/>
            <person name="Sun H."/>
            <person name="Yadav J.S."/>
            <person name="Pangilinan J."/>
            <person name="Larsson K.H."/>
            <person name="Matsuura K."/>
            <person name="Barry K."/>
            <person name="Labutti K."/>
            <person name="Kuo R."/>
            <person name="Ohm R.A."/>
            <person name="Bhattacharya S.S."/>
            <person name="Shirouzu T."/>
            <person name="Yoshinaga Y."/>
            <person name="Martin F.M."/>
            <person name="Grigoriev I.V."/>
            <person name="Hibbett D.S."/>
        </authorList>
    </citation>
    <scope>NUCLEOTIDE SEQUENCE [LARGE SCALE GENOMIC DNA]</scope>
    <source>
        <strain evidence="1 2">93-53</strain>
    </source>
</reference>
<gene>
    <name evidence="1" type="ORF">LAESUDRAFT_762303</name>
</gene>
<proteinExistence type="predicted"/>
<dbReference type="RefSeq" id="XP_040760859.1">
    <property type="nucleotide sequence ID" value="XM_040913072.1"/>
</dbReference>
<dbReference type="GeneID" id="63830100"/>
<dbReference type="AlphaFoldDB" id="A0A165CN87"/>
<evidence type="ECO:0000313" key="2">
    <source>
        <dbReference type="Proteomes" id="UP000076871"/>
    </source>
</evidence>
<accession>A0A165CN87</accession>
<dbReference type="Proteomes" id="UP000076871">
    <property type="component" value="Unassembled WGS sequence"/>
</dbReference>
<dbReference type="InParanoid" id="A0A165CN87"/>
<protein>
    <submittedName>
        <fullName evidence="1">Uncharacterized protein</fullName>
    </submittedName>
</protein>
<sequence length="324" mass="36490">MARPIVATPYYIHARYYSPTPVAQVTPGPLASALRTQMPTCPLDQVTTASFTVVGHMPVSSLPVPGSQSPFHAHLPTSVRMPVLAPPDPWSQSQYRMHPQDSELPKASKCKATPRIDLDTHYKHQETNKEHGRLLTLASLGASSTDRQRAAARVVDTTHIIKRGIIRKPRDHTPLLECYKLRKGRLTTGSRKPRPPPEIITSNAVSPIIVAPQPVPTLHIKTLKKQVSTTRFRLQPILGAFWERIDQDKRKKVQLLASELDKVCADLYTGTREYTFIDKQVVNTCCLEIGRINFKEIGKQQRLDEIIREIGEVKDKQYLGFIFN</sequence>
<dbReference type="EMBL" id="KV427647">
    <property type="protein sequence ID" value="KZT03119.1"/>
    <property type="molecule type" value="Genomic_DNA"/>
</dbReference>
<organism evidence="1 2">
    <name type="scientific">Laetiporus sulphureus 93-53</name>
    <dbReference type="NCBI Taxonomy" id="1314785"/>
    <lineage>
        <taxon>Eukaryota</taxon>
        <taxon>Fungi</taxon>
        <taxon>Dikarya</taxon>
        <taxon>Basidiomycota</taxon>
        <taxon>Agaricomycotina</taxon>
        <taxon>Agaricomycetes</taxon>
        <taxon>Polyporales</taxon>
        <taxon>Laetiporus</taxon>
    </lineage>
</organism>
<evidence type="ECO:0000313" key="1">
    <source>
        <dbReference type="EMBL" id="KZT03119.1"/>
    </source>
</evidence>
<keyword evidence="2" id="KW-1185">Reference proteome</keyword>
<name>A0A165CN87_9APHY</name>